<dbReference type="EMBL" id="JBBPBM010000136">
    <property type="protein sequence ID" value="KAK8504774.1"/>
    <property type="molecule type" value="Genomic_DNA"/>
</dbReference>
<evidence type="ECO:0000256" key="1">
    <source>
        <dbReference type="ARBA" id="ARBA00009778"/>
    </source>
</evidence>
<evidence type="ECO:0000256" key="3">
    <source>
        <dbReference type="SAM" id="Coils"/>
    </source>
</evidence>
<comment type="similarity">
    <text evidence="1">Belongs to the ICR family.</text>
</comment>
<name>A0ABR2BCE0_9ROSI</name>
<proteinExistence type="inferred from homology"/>
<comment type="caution">
    <text evidence="5">The sequence shown here is derived from an EMBL/GenBank/DDBJ whole genome shotgun (WGS) entry which is preliminary data.</text>
</comment>
<evidence type="ECO:0000313" key="6">
    <source>
        <dbReference type="Proteomes" id="UP001472677"/>
    </source>
</evidence>
<dbReference type="PANTHER" id="PTHR34224:SF4">
    <property type="entry name" value="INTERACTOR OF CONSTITUTIVE ACTIVE ROPS 2, CHLOROPLASTIC"/>
    <property type="match status" value="1"/>
</dbReference>
<sequence>MAAKLSRILISINNGLKKTGDIQQLKAELNSPSLKSGQLRSSLDAAEGREHKADVEELRSNLMDKKEGLGMMIENKQHDNRESELQGVEKLEADLTELKANLTAKETELNIEEADKSNRRAAWVSEELDSAQAANTEMEAELRRIKVQADQWRKAAEAAAAMLTNNGKHSEKSMSFDINYKTTIGWEDMEEEEDDSSKKKNGNMLKKIGVLWKKGQK</sequence>
<protein>
    <submittedName>
        <fullName evidence="5">Uncharacterized protein</fullName>
    </submittedName>
</protein>
<feature type="coiled-coil region" evidence="3">
    <location>
        <begin position="81"/>
        <end position="155"/>
    </location>
</feature>
<reference evidence="5 6" key="1">
    <citation type="journal article" date="2024" name="G3 (Bethesda)">
        <title>Genome assembly of Hibiscus sabdariffa L. provides insights into metabolisms of medicinal natural products.</title>
        <authorList>
            <person name="Kim T."/>
        </authorList>
    </citation>
    <scope>NUCLEOTIDE SEQUENCE [LARGE SCALE GENOMIC DNA]</scope>
    <source>
        <strain evidence="5">TK-2024</strain>
        <tissue evidence="5">Old leaves</tissue>
    </source>
</reference>
<keyword evidence="2 3" id="KW-0175">Coiled coil</keyword>
<feature type="region of interest" description="Disordered" evidence="4">
    <location>
        <begin position="33"/>
        <end position="53"/>
    </location>
</feature>
<dbReference type="Proteomes" id="UP001472677">
    <property type="component" value="Unassembled WGS sequence"/>
</dbReference>
<accession>A0ABR2BCE0</accession>
<evidence type="ECO:0000256" key="4">
    <source>
        <dbReference type="SAM" id="MobiDB-lite"/>
    </source>
</evidence>
<dbReference type="PANTHER" id="PTHR34224">
    <property type="entry name" value="INTERACTOR OF CONSTITUTIVE ACTIVE ROPS 2, CHLOROPLASTIC-RELATED"/>
    <property type="match status" value="1"/>
</dbReference>
<evidence type="ECO:0000256" key="2">
    <source>
        <dbReference type="ARBA" id="ARBA00023054"/>
    </source>
</evidence>
<evidence type="ECO:0000313" key="5">
    <source>
        <dbReference type="EMBL" id="KAK8504774.1"/>
    </source>
</evidence>
<dbReference type="InterPro" id="IPR029688">
    <property type="entry name" value="ICR"/>
</dbReference>
<organism evidence="5 6">
    <name type="scientific">Hibiscus sabdariffa</name>
    <name type="common">roselle</name>
    <dbReference type="NCBI Taxonomy" id="183260"/>
    <lineage>
        <taxon>Eukaryota</taxon>
        <taxon>Viridiplantae</taxon>
        <taxon>Streptophyta</taxon>
        <taxon>Embryophyta</taxon>
        <taxon>Tracheophyta</taxon>
        <taxon>Spermatophyta</taxon>
        <taxon>Magnoliopsida</taxon>
        <taxon>eudicotyledons</taxon>
        <taxon>Gunneridae</taxon>
        <taxon>Pentapetalae</taxon>
        <taxon>rosids</taxon>
        <taxon>malvids</taxon>
        <taxon>Malvales</taxon>
        <taxon>Malvaceae</taxon>
        <taxon>Malvoideae</taxon>
        <taxon>Hibiscus</taxon>
    </lineage>
</organism>
<gene>
    <name evidence="5" type="ORF">V6N12_059860</name>
</gene>
<keyword evidence="6" id="KW-1185">Reference proteome</keyword>